<gene>
    <name evidence="2" type="ORF">GETHLI_07900</name>
</gene>
<name>A0ABQ5QCH4_9BACT</name>
<proteinExistence type="predicted"/>
<dbReference type="InterPro" id="IPR007214">
    <property type="entry name" value="YbaK/aa-tRNA-synth-assoc-dom"/>
</dbReference>
<dbReference type="EMBL" id="BSDE01000001">
    <property type="protein sequence ID" value="GLH72288.1"/>
    <property type="molecule type" value="Genomic_DNA"/>
</dbReference>
<reference evidence="2 3" key="1">
    <citation type="journal article" date="2023" name="Antonie Van Leeuwenhoek">
        <title>Mesoterricola silvestris gen. nov., sp. nov., Mesoterricola sediminis sp. nov., Geothrix oryzae sp. nov., Geothrix edaphica sp. nov., Geothrix rubra sp. nov., and Geothrix limicola sp. nov., six novel members of Acidobacteriota isolated from soils.</title>
        <authorList>
            <person name="Itoh H."/>
            <person name="Sugisawa Y."/>
            <person name="Mise K."/>
            <person name="Xu Z."/>
            <person name="Kuniyasu M."/>
            <person name="Ushijima N."/>
            <person name="Kawano K."/>
            <person name="Kobayashi E."/>
            <person name="Shiratori Y."/>
            <person name="Masuda Y."/>
            <person name="Senoo K."/>
        </authorList>
    </citation>
    <scope>NUCLEOTIDE SEQUENCE [LARGE SCALE GENOMIC DNA]</scope>
    <source>
        <strain evidence="2 3">Red804</strain>
    </source>
</reference>
<organism evidence="2 3">
    <name type="scientific">Geothrix limicola</name>
    <dbReference type="NCBI Taxonomy" id="2927978"/>
    <lineage>
        <taxon>Bacteria</taxon>
        <taxon>Pseudomonadati</taxon>
        <taxon>Acidobacteriota</taxon>
        <taxon>Holophagae</taxon>
        <taxon>Holophagales</taxon>
        <taxon>Holophagaceae</taxon>
        <taxon>Geothrix</taxon>
    </lineage>
</organism>
<dbReference type="CDD" id="cd04332">
    <property type="entry name" value="YbaK_like"/>
    <property type="match status" value="1"/>
</dbReference>
<dbReference type="Gene3D" id="3.90.960.10">
    <property type="entry name" value="YbaK/aminoacyl-tRNA synthetase-associated domain"/>
    <property type="match status" value="1"/>
</dbReference>
<dbReference type="Pfam" id="PF04073">
    <property type="entry name" value="tRNA_edit"/>
    <property type="match status" value="1"/>
</dbReference>
<feature type="domain" description="YbaK/aminoacyl-tRNA synthetase-associated" evidence="1">
    <location>
        <begin position="22"/>
        <end position="143"/>
    </location>
</feature>
<dbReference type="InterPro" id="IPR036754">
    <property type="entry name" value="YbaK/aa-tRNA-synt-asso_dom_sf"/>
</dbReference>
<protein>
    <submittedName>
        <fullName evidence="2">Deacylase</fullName>
    </submittedName>
</protein>
<keyword evidence="3" id="KW-1185">Reference proteome</keyword>
<dbReference type="SUPFAM" id="SSF55826">
    <property type="entry name" value="YbaK/ProRS associated domain"/>
    <property type="match status" value="1"/>
</dbReference>
<evidence type="ECO:0000313" key="2">
    <source>
        <dbReference type="EMBL" id="GLH72288.1"/>
    </source>
</evidence>
<sequence>MLAPRLKEFLDANGVKYITIPHRQAYTAMEVAETAHVRGQDMAKTVIVDLDGRLAMAVLPATKHVSVSRLEKSVGAQHVEIAHEGEFRFDFPDCEVGAMPPFGNLFNMEVLVDPALAEDEEIVFNAGTHAEVVRMAYKDFDRLVHPRTAVM</sequence>
<evidence type="ECO:0000259" key="1">
    <source>
        <dbReference type="Pfam" id="PF04073"/>
    </source>
</evidence>
<comment type="caution">
    <text evidence="2">The sequence shown here is derived from an EMBL/GenBank/DDBJ whole genome shotgun (WGS) entry which is preliminary data.</text>
</comment>
<evidence type="ECO:0000313" key="3">
    <source>
        <dbReference type="Proteomes" id="UP001165069"/>
    </source>
</evidence>
<accession>A0ABQ5QCH4</accession>
<dbReference type="Proteomes" id="UP001165069">
    <property type="component" value="Unassembled WGS sequence"/>
</dbReference>
<dbReference type="RefSeq" id="WP_285570641.1">
    <property type="nucleotide sequence ID" value="NZ_BSDE01000001.1"/>
</dbReference>